<accession>A0A3N2CY41</accession>
<dbReference type="Pfam" id="PF03734">
    <property type="entry name" value="YkuD"/>
    <property type="match status" value="1"/>
</dbReference>
<name>A0A3N2CY41_9ACTN</name>
<feature type="domain" description="L,D-TPase catalytic" evidence="8">
    <location>
        <begin position="80"/>
        <end position="205"/>
    </location>
</feature>
<dbReference type="InterPro" id="IPR038063">
    <property type="entry name" value="Transpep_catalytic_dom"/>
</dbReference>
<evidence type="ECO:0000256" key="5">
    <source>
        <dbReference type="ARBA" id="ARBA00023316"/>
    </source>
</evidence>
<keyword evidence="5 6" id="KW-0961">Cell wall biogenesis/degradation</keyword>
<evidence type="ECO:0000259" key="8">
    <source>
        <dbReference type="PROSITE" id="PS52029"/>
    </source>
</evidence>
<dbReference type="PANTHER" id="PTHR30582:SF2">
    <property type="entry name" value="L,D-TRANSPEPTIDASE YCIB-RELATED"/>
    <property type="match status" value="1"/>
</dbReference>
<feature type="region of interest" description="Disordered" evidence="7">
    <location>
        <begin position="53"/>
        <end position="78"/>
    </location>
</feature>
<dbReference type="GO" id="GO:0071972">
    <property type="term" value="F:peptidoglycan L,D-transpeptidase activity"/>
    <property type="evidence" value="ECO:0007669"/>
    <property type="project" value="TreeGrafter"/>
</dbReference>
<dbReference type="PANTHER" id="PTHR30582">
    <property type="entry name" value="L,D-TRANSPEPTIDASE"/>
    <property type="match status" value="1"/>
</dbReference>
<evidence type="ECO:0000313" key="10">
    <source>
        <dbReference type="Proteomes" id="UP000281738"/>
    </source>
</evidence>
<dbReference type="UniPathway" id="UPA00219"/>
<comment type="pathway">
    <text evidence="1 6">Cell wall biogenesis; peptidoglycan biosynthesis.</text>
</comment>
<dbReference type="GO" id="GO:0008360">
    <property type="term" value="P:regulation of cell shape"/>
    <property type="evidence" value="ECO:0007669"/>
    <property type="project" value="UniProtKB-UniRule"/>
</dbReference>
<evidence type="ECO:0000313" key="9">
    <source>
        <dbReference type="EMBL" id="ROR92396.1"/>
    </source>
</evidence>
<dbReference type="GO" id="GO:0016740">
    <property type="term" value="F:transferase activity"/>
    <property type="evidence" value="ECO:0007669"/>
    <property type="project" value="UniProtKB-KW"/>
</dbReference>
<evidence type="ECO:0000256" key="3">
    <source>
        <dbReference type="ARBA" id="ARBA00022960"/>
    </source>
</evidence>
<keyword evidence="2" id="KW-0808">Transferase</keyword>
<dbReference type="CDD" id="cd16913">
    <property type="entry name" value="YkuD_like"/>
    <property type="match status" value="1"/>
</dbReference>
<organism evidence="9 10">
    <name type="scientific">Nocardioides aurantiacus</name>
    <dbReference type="NCBI Taxonomy" id="86796"/>
    <lineage>
        <taxon>Bacteria</taxon>
        <taxon>Bacillati</taxon>
        <taxon>Actinomycetota</taxon>
        <taxon>Actinomycetes</taxon>
        <taxon>Propionibacteriales</taxon>
        <taxon>Nocardioidaceae</taxon>
        <taxon>Nocardioides</taxon>
    </lineage>
</organism>
<evidence type="ECO:0000256" key="4">
    <source>
        <dbReference type="ARBA" id="ARBA00022984"/>
    </source>
</evidence>
<dbReference type="OrthoDB" id="5242394at2"/>
<keyword evidence="4 6" id="KW-0573">Peptidoglycan synthesis</keyword>
<dbReference type="GO" id="GO:0005576">
    <property type="term" value="C:extracellular region"/>
    <property type="evidence" value="ECO:0007669"/>
    <property type="project" value="TreeGrafter"/>
</dbReference>
<dbReference type="GO" id="GO:0071555">
    <property type="term" value="P:cell wall organization"/>
    <property type="evidence" value="ECO:0007669"/>
    <property type="project" value="UniProtKB-UniRule"/>
</dbReference>
<dbReference type="AlphaFoldDB" id="A0A3N2CY41"/>
<evidence type="ECO:0000256" key="1">
    <source>
        <dbReference type="ARBA" id="ARBA00004752"/>
    </source>
</evidence>
<gene>
    <name evidence="9" type="ORF">EDD33_3286</name>
</gene>
<dbReference type="Proteomes" id="UP000281738">
    <property type="component" value="Unassembled WGS sequence"/>
</dbReference>
<dbReference type="InterPro" id="IPR005490">
    <property type="entry name" value="LD_TPept_cat_dom"/>
</dbReference>
<dbReference type="PROSITE" id="PS52029">
    <property type="entry name" value="LD_TPASE"/>
    <property type="match status" value="1"/>
</dbReference>
<comment type="caution">
    <text evidence="9">The sequence shown here is derived from an EMBL/GenBank/DDBJ whole genome shotgun (WGS) entry which is preliminary data.</text>
</comment>
<evidence type="ECO:0000256" key="7">
    <source>
        <dbReference type="SAM" id="MobiDB-lite"/>
    </source>
</evidence>
<reference evidence="9 10" key="1">
    <citation type="submission" date="2018-11" db="EMBL/GenBank/DDBJ databases">
        <title>Sequencing the genomes of 1000 actinobacteria strains.</title>
        <authorList>
            <person name="Klenk H.-P."/>
        </authorList>
    </citation>
    <scope>NUCLEOTIDE SEQUENCE [LARGE SCALE GENOMIC DNA]</scope>
    <source>
        <strain evidence="9 10">DSM 12652</strain>
    </source>
</reference>
<evidence type="ECO:0000256" key="2">
    <source>
        <dbReference type="ARBA" id="ARBA00022679"/>
    </source>
</evidence>
<keyword evidence="10" id="KW-1185">Reference proteome</keyword>
<dbReference type="GO" id="GO:0018104">
    <property type="term" value="P:peptidoglycan-protein cross-linking"/>
    <property type="evidence" value="ECO:0007669"/>
    <property type="project" value="TreeGrafter"/>
</dbReference>
<evidence type="ECO:0000256" key="6">
    <source>
        <dbReference type="PROSITE-ProRule" id="PRU01373"/>
    </source>
</evidence>
<proteinExistence type="predicted"/>
<keyword evidence="3 6" id="KW-0133">Cell shape</keyword>
<feature type="active site" description="Proton donor/acceptor" evidence="6">
    <location>
        <position position="157"/>
    </location>
</feature>
<feature type="active site" description="Nucleophile" evidence="6">
    <location>
        <position position="181"/>
    </location>
</feature>
<protein>
    <submittedName>
        <fullName evidence="9">Lipoprotein-anchoring transpeptidase ErfK/SrfK</fullName>
    </submittedName>
</protein>
<dbReference type="SUPFAM" id="SSF141523">
    <property type="entry name" value="L,D-transpeptidase catalytic domain-like"/>
    <property type="match status" value="1"/>
</dbReference>
<dbReference type="RefSeq" id="WP_123392040.1">
    <property type="nucleotide sequence ID" value="NZ_RKHO01000001.1"/>
</dbReference>
<dbReference type="Gene3D" id="2.40.440.10">
    <property type="entry name" value="L,D-transpeptidase catalytic domain-like"/>
    <property type="match status" value="1"/>
</dbReference>
<dbReference type="InterPro" id="IPR050979">
    <property type="entry name" value="LD-transpeptidase"/>
</dbReference>
<keyword evidence="9" id="KW-0449">Lipoprotein</keyword>
<dbReference type="EMBL" id="RKHO01000001">
    <property type="protein sequence ID" value="ROR92396.1"/>
    <property type="molecule type" value="Genomic_DNA"/>
</dbReference>
<sequence length="206" mass="21583">MVRPADVTWSRPAVVALAVLTTLVSLLGGVGVLPAGPASAGSGAVSASLASQTVLPDGRRGPRTVQATAPALPDDSGRGTRVVFSIGEQRVWLVEAGERGDVVRRTHLASGSVYDNLQPGTFEVYSRSRHATGIGDSGTMEYFVRFTRGANAAIGFHSIPVSDGEPVQTRGQLGTPLSHGCIRQWRPDARALWDFAPVGRTVVVTA</sequence>